<dbReference type="SUPFAM" id="SSF52768">
    <property type="entry name" value="Arginase/deacetylase"/>
    <property type="match status" value="1"/>
</dbReference>
<evidence type="ECO:0000313" key="4">
    <source>
        <dbReference type="Proteomes" id="UP000054877"/>
    </source>
</evidence>
<dbReference type="InterPro" id="IPR000286">
    <property type="entry name" value="HDACs"/>
</dbReference>
<dbReference type="RefSeq" id="WP_065238421.1">
    <property type="nucleotide sequence ID" value="NZ_CAAAII010000001.1"/>
</dbReference>
<dbReference type="InterPro" id="IPR023801">
    <property type="entry name" value="His_deacetylse_dom"/>
</dbReference>
<dbReference type="Proteomes" id="UP000054877">
    <property type="component" value="Unassembled WGS sequence"/>
</dbReference>
<dbReference type="AlphaFoldDB" id="A0A0W0YY93"/>
<dbReference type="InterPro" id="IPR037138">
    <property type="entry name" value="His_deacetylse_dom_sf"/>
</dbReference>
<dbReference type="Pfam" id="PF00850">
    <property type="entry name" value="Hist_deacetyl"/>
    <property type="match status" value="1"/>
</dbReference>
<organism evidence="3 4">
    <name type="scientific">Legionella spiritensis</name>
    <dbReference type="NCBI Taxonomy" id="452"/>
    <lineage>
        <taxon>Bacteria</taxon>
        <taxon>Pseudomonadati</taxon>
        <taxon>Pseudomonadota</taxon>
        <taxon>Gammaproteobacteria</taxon>
        <taxon>Legionellales</taxon>
        <taxon>Legionellaceae</taxon>
        <taxon>Legionella</taxon>
    </lineage>
</organism>
<keyword evidence="4" id="KW-1185">Reference proteome</keyword>
<dbReference type="CDD" id="cd11599">
    <property type="entry name" value="HDAC_classII_2"/>
    <property type="match status" value="1"/>
</dbReference>
<dbReference type="GO" id="GO:0040029">
    <property type="term" value="P:epigenetic regulation of gene expression"/>
    <property type="evidence" value="ECO:0007669"/>
    <property type="project" value="TreeGrafter"/>
</dbReference>
<dbReference type="Gene3D" id="3.40.800.20">
    <property type="entry name" value="Histone deacetylase domain"/>
    <property type="match status" value="1"/>
</dbReference>
<accession>A0A0W0YY93</accession>
<feature type="domain" description="Histone deacetylase" evidence="2">
    <location>
        <begin position="23"/>
        <end position="303"/>
    </location>
</feature>
<proteinExistence type="inferred from homology"/>
<comment type="similarity">
    <text evidence="1">Belongs to the histone deacetylase family.</text>
</comment>
<dbReference type="GO" id="GO:0004407">
    <property type="term" value="F:histone deacetylase activity"/>
    <property type="evidence" value="ECO:0007669"/>
    <property type="project" value="TreeGrafter"/>
</dbReference>
<dbReference type="OrthoDB" id="9808367at2"/>
<keyword evidence="3" id="KW-0378">Hydrolase</keyword>
<evidence type="ECO:0000259" key="2">
    <source>
        <dbReference type="Pfam" id="PF00850"/>
    </source>
</evidence>
<dbReference type="InterPro" id="IPR023696">
    <property type="entry name" value="Ureohydrolase_dom_sf"/>
</dbReference>
<dbReference type="STRING" id="452.Lspi_2245"/>
<name>A0A0W0YY93_LEGSP</name>
<protein>
    <submittedName>
        <fullName evidence="3">Histone deacetylase-like amidohydrolase</fullName>
        <ecNumber evidence="3">3.5.1.-</ecNumber>
    </submittedName>
</protein>
<dbReference type="EMBL" id="LNYX01000031">
    <property type="protein sequence ID" value="KTD61615.1"/>
    <property type="molecule type" value="Genomic_DNA"/>
</dbReference>
<dbReference type="PATRIC" id="fig|452.5.peg.2476"/>
<gene>
    <name evidence="3" type="primary">hdaH</name>
    <name evidence="3" type="ORF">Lspi_2245</name>
</gene>
<evidence type="ECO:0000256" key="1">
    <source>
        <dbReference type="ARBA" id="ARBA00005947"/>
    </source>
</evidence>
<evidence type="ECO:0000313" key="3">
    <source>
        <dbReference type="EMBL" id="KTD61615.1"/>
    </source>
</evidence>
<reference evidence="3 4" key="1">
    <citation type="submission" date="2015-11" db="EMBL/GenBank/DDBJ databases">
        <title>Genomic analysis of 38 Legionella species identifies large and diverse effector repertoires.</title>
        <authorList>
            <person name="Burstein D."/>
            <person name="Amaro F."/>
            <person name="Zusman T."/>
            <person name="Lifshitz Z."/>
            <person name="Cohen O."/>
            <person name="Gilbert J.A."/>
            <person name="Pupko T."/>
            <person name="Shuman H.A."/>
            <person name="Segal G."/>
        </authorList>
    </citation>
    <scope>NUCLEOTIDE SEQUENCE [LARGE SCALE GENOMIC DNA]</scope>
    <source>
        <strain evidence="3 4">Mt.St.Helens-9</strain>
    </source>
</reference>
<dbReference type="PANTHER" id="PTHR10625:SF10">
    <property type="entry name" value="HISTONE DEACETYLASE HDAC1"/>
    <property type="match status" value="1"/>
</dbReference>
<dbReference type="GO" id="GO:0016787">
    <property type="term" value="F:hydrolase activity"/>
    <property type="evidence" value="ECO:0007669"/>
    <property type="project" value="UniProtKB-KW"/>
</dbReference>
<comment type="caution">
    <text evidence="3">The sequence shown here is derived from an EMBL/GenBank/DDBJ whole genome shotgun (WGS) entry which is preliminary data.</text>
</comment>
<dbReference type="PANTHER" id="PTHR10625">
    <property type="entry name" value="HISTONE DEACETYLASE HDAC1-RELATED"/>
    <property type="match status" value="1"/>
</dbReference>
<sequence>MATHTIHLITHDACLRHNMGDAHPESAARLEAIYKELATSPLSLRWHTARKIGENLLLQAHAKEHIERIKAVAPSQEYYFLGPDVTMNPATLDAARYAAGSIIDAVDLVYRQKTEPVFCLVRPPGHHAEYHQAMGFCFFNNLACGVLYALNRYEATRVAIVDFDVHHGNGTQDILKNHSNVLFCSSFQHPFYPFSPVITDHPTIIHLPLSAGTRGNEYRQRFEDTFLSRLQDYNPDILFVSAGFDAHHLDPIGGLNLAEDDYFWLGETLARLANTCCNGRIISTLEGGYHLRALANSTHSYLTGISQACQHIV</sequence>
<dbReference type="EC" id="3.5.1.-" evidence="3"/>
<dbReference type="PRINTS" id="PR01270">
    <property type="entry name" value="HDASUPER"/>
</dbReference>